<keyword evidence="2" id="KW-0805">Transcription regulation</keyword>
<evidence type="ECO:0000259" key="6">
    <source>
        <dbReference type="Pfam" id="PF04542"/>
    </source>
</evidence>
<dbReference type="SUPFAM" id="SSF88659">
    <property type="entry name" value="Sigma3 and sigma4 domains of RNA polymerase sigma factors"/>
    <property type="match status" value="1"/>
</dbReference>
<keyword evidence="3" id="KW-0731">Sigma factor</keyword>
<dbReference type="RefSeq" id="WP_168526229.1">
    <property type="nucleotide sequence ID" value="NZ_JBHTMM010000084.1"/>
</dbReference>
<feature type="domain" description="RNA polymerase sigma-70 region 2" evidence="6">
    <location>
        <begin position="9"/>
        <end position="74"/>
    </location>
</feature>
<dbReference type="PANTHER" id="PTHR47756">
    <property type="entry name" value="BLL6612 PROTEIN-RELATED"/>
    <property type="match status" value="1"/>
</dbReference>
<dbReference type="SUPFAM" id="SSF48452">
    <property type="entry name" value="TPR-like"/>
    <property type="match status" value="1"/>
</dbReference>
<dbReference type="EMBL" id="JBHTMM010000084">
    <property type="protein sequence ID" value="MFD1311611.1"/>
    <property type="molecule type" value="Genomic_DNA"/>
</dbReference>
<dbReference type="InterPro" id="IPR013249">
    <property type="entry name" value="RNA_pol_sigma70_r4_t2"/>
</dbReference>
<proteinExistence type="inferred from homology"/>
<feature type="region of interest" description="Disordered" evidence="5">
    <location>
        <begin position="78"/>
        <end position="97"/>
    </location>
</feature>
<keyword evidence="10" id="KW-1185">Reference proteome</keyword>
<evidence type="ECO:0000256" key="2">
    <source>
        <dbReference type="ARBA" id="ARBA00023015"/>
    </source>
</evidence>
<evidence type="ECO:0000313" key="10">
    <source>
        <dbReference type="Proteomes" id="UP001597058"/>
    </source>
</evidence>
<dbReference type="Gene3D" id="1.10.10.10">
    <property type="entry name" value="Winged helix-like DNA-binding domain superfamily/Winged helix DNA-binding domain"/>
    <property type="match status" value="1"/>
</dbReference>
<feature type="domain" description="RNA polymerase sigma factor 70 region 4 type 2" evidence="7">
    <location>
        <begin position="106"/>
        <end position="157"/>
    </location>
</feature>
<evidence type="ECO:0000259" key="8">
    <source>
        <dbReference type="Pfam" id="PF20239"/>
    </source>
</evidence>
<comment type="similarity">
    <text evidence="1">Belongs to the sigma-70 factor family. ECF subfamily.</text>
</comment>
<dbReference type="Gene3D" id="1.25.40.10">
    <property type="entry name" value="Tetratricopeptide repeat domain"/>
    <property type="match status" value="1"/>
</dbReference>
<dbReference type="InterPro" id="IPR013325">
    <property type="entry name" value="RNA_pol_sigma_r2"/>
</dbReference>
<name>A0ABW3XRN1_9ACTN</name>
<dbReference type="SUPFAM" id="SSF88946">
    <property type="entry name" value="Sigma2 domain of RNA polymerase sigma factors"/>
    <property type="match status" value="1"/>
</dbReference>
<dbReference type="InterPro" id="IPR036388">
    <property type="entry name" value="WH-like_DNA-bd_sf"/>
</dbReference>
<dbReference type="Gene3D" id="1.10.1740.10">
    <property type="match status" value="1"/>
</dbReference>
<dbReference type="InterPro" id="IPR014284">
    <property type="entry name" value="RNA_pol_sigma-70_dom"/>
</dbReference>
<gene>
    <name evidence="9" type="ORF">ACFQ5X_38125</name>
</gene>
<feature type="domain" description="DUF6596" evidence="8">
    <location>
        <begin position="175"/>
        <end position="268"/>
    </location>
</feature>
<dbReference type="InterPro" id="IPR011990">
    <property type="entry name" value="TPR-like_helical_dom_sf"/>
</dbReference>
<evidence type="ECO:0000256" key="3">
    <source>
        <dbReference type="ARBA" id="ARBA00023082"/>
    </source>
</evidence>
<dbReference type="PANTHER" id="PTHR47756:SF2">
    <property type="entry name" value="BLL6612 PROTEIN"/>
    <property type="match status" value="1"/>
</dbReference>
<dbReference type="Pfam" id="PF08281">
    <property type="entry name" value="Sigma70_r4_2"/>
    <property type="match status" value="1"/>
</dbReference>
<dbReference type="InterPro" id="IPR007627">
    <property type="entry name" value="RNA_pol_sigma70_r2"/>
</dbReference>
<dbReference type="Pfam" id="PF04542">
    <property type="entry name" value="Sigma70_r2"/>
    <property type="match status" value="1"/>
</dbReference>
<evidence type="ECO:0000256" key="4">
    <source>
        <dbReference type="ARBA" id="ARBA00023163"/>
    </source>
</evidence>
<comment type="caution">
    <text evidence="9">The sequence shown here is derived from an EMBL/GenBank/DDBJ whole genome shotgun (WGS) entry which is preliminary data.</text>
</comment>
<dbReference type="NCBIfam" id="TIGR02937">
    <property type="entry name" value="sigma70-ECF"/>
    <property type="match status" value="1"/>
</dbReference>
<evidence type="ECO:0000256" key="5">
    <source>
        <dbReference type="SAM" id="MobiDB-lite"/>
    </source>
</evidence>
<dbReference type="InterPro" id="IPR013324">
    <property type="entry name" value="RNA_pol_sigma_r3/r4-like"/>
</dbReference>
<dbReference type="Proteomes" id="UP001597058">
    <property type="component" value="Unassembled WGS sequence"/>
</dbReference>
<reference evidence="10" key="1">
    <citation type="journal article" date="2019" name="Int. J. Syst. Evol. Microbiol.">
        <title>The Global Catalogue of Microorganisms (GCM) 10K type strain sequencing project: providing services to taxonomists for standard genome sequencing and annotation.</title>
        <authorList>
            <consortium name="The Broad Institute Genomics Platform"/>
            <consortium name="The Broad Institute Genome Sequencing Center for Infectious Disease"/>
            <person name="Wu L."/>
            <person name="Ma J."/>
        </authorList>
    </citation>
    <scope>NUCLEOTIDE SEQUENCE [LARGE SCALE GENOMIC DNA]</scope>
    <source>
        <strain evidence="10">CGMCC 4.7020</strain>
    </source>
</reference>
<dbReference type="InterPro" id="IPR046531">
    <property type="entry name" value="DUF6596"/>
</dbReference>
<protein>
    <submittedName>
        <fullName evidence="9">RNA polymerase sigma factor</fullName>
    </submittedName>
</protein>
<keyword evidence="4" id="KW-0804">Transcription</keyword>
<organism evidence="9 10">
    <name type="scientific">Streptomyces kaempferi</name>
    <dbReference type="NCBI Taxonomy" id="333725"/>
    <lineage>
        <taxon>Bacteria</taxon>
        <taxon>Bacillati</taxon>
        <taxon>Actinomycetota</taxon>
        <taxon>Actinomycetes</taxon>
        <taxon>Kitasatosporales</taxon>
        <taxon>Streptomycetaceae</taxon>
        <taxon>Streptomyces</taxon>
    </lineage>
</organism>
<accession>A0ABW3XRN1</accession>
<evidence type="ECO:0000313" key="9">
    <source>
        <dbReference type="EMBL" id="MFD1311611.1"/>
    </source>
</evidence>
<dbReference type="Pfam" id="PF20239">
    <property type="entry name" value="DUF6596"/>
    <property type="match status" value="1"/>
</dbReference>
<evidence type="ECO:0000259" key="7">
    <source>
        <dbReference type="Pfam" id="PF08281"/>
    </source>
</evidence>
<sequence>MPLDVEGVFRAEYGRAVAVLVRLLGDIDLAEEAVQDAFTTALRKWPGSGTPPSPAGWIITTARNGAIDRLRRESTREARHAEAERLHARDEPDEEGPVRDDRLRLIFTCCHPALATRAQVALTLRLLGGLTTPQIARAFLVPEPTMAQRIVRAKAKIRDARIPYRIPRDADLPDRVRGVLAVVYLIFNEGYGGREDLCAEGVRLGRLLAELMPDEPETLGLLALMLLVESRRPARTAPDGALVLLPDQDRSLWDRDLIAEGQDLVRRCLRRGRPGPYQIQAAVNAVHSDAPTAAGTDWDQILRLYDQLTALTPSPVVALNRAVAVGEVEGPEPALALVDALELGGYHAFHAVRADLLRRLGRTAEAVRAYEAAIALTASPAERAHLERCRAVLASE</sequence>
<evidence type="ECO:0000256" key="1">
    <source>
        <dbReference type="ARBA" id="ARBA00010641"/>
    </source>
</evidence>